<proteinExistence type="inferred from homology"/>
<accession>A0A835FJZ4</accession>
<dbReference type="Proteomes" id="UP000636709">
    <property type="component" value="Unassembled WGS sequence"/>
</dbReference>
<organism evidence="2 3">
    <name type="scientific">Digitaria exilis</name>
    <dbReference type="NCBI Taxonomy" id="1010633"/>
    <lineage>
        <taxon>Eukaryota</taxon>
        <taxon>Viridiplantae</taxon>
        <taxon>Streptophyta</taxon>
        <taxon>Embryophyta</taxon>
        <taxon>Tracheophyta</taxon>
        <taxon>Spermatophyta</taxon>
        <taxon>Magnoliopsida</taxon>
        <taxon>Liliopsida</taxon>
        <taxon>Poales</taxon>
        <taxon>Poaceae</taxon>
        <taxon>PACMAD clade</taxon>
        <taxon>Panicoideae</taxon>
        <taxon>Panicodae</taxon>
        <taxon>Paniceae</taxon>
        <taxon>Anthephorinae</taxon>
        <taxon>Digitaria</taxon>
    </lineage>
</organism>
<comment type="similarity">
    <text evidence="1">Belongs to the PPR family. P subfamily.</text>
</comment>
<dbReference type="AlphaFoldDB" id="A0A835FJZ4"/>
<dbReference type="GO" id="GO:0005739">
    <property type="term" value="C:mitochondrion"/>
    <property type="evidence" value="ECO:0007669"/>
    <property type="project" value="TreeGrafter"/>
</dbReference>
<reference evidence="2" key="1">
    <citation type="submission" date="2020-07" db="EMBL/GenBank/DDBJ databases">
        <title>Genome sequence and genetic diversity analysis of an under-domesticated orphan crop, white fonio (Digitaria exilis).</title>
        <authorList>
            <person name="Bennetzen J.L."/>
            <person name="Chen S."/>
            <person name="Ma X."/>
            <person name="Wang X."/>
            <person name="Yssel A.E.J."/>
            <person name="Chaluvadi S.R."/>
            <person name="Johnson M."/>
            <person name="Gangashetty P."/>
            <person name="Hamidou F."/>
            <person name="Sanogo M.D."/>
            <person name="Zwaenepoel A."/>
            <person name="Wallace J."/>
            <person name="Van De Peer Y."/>
            <person name="Van Deynze A."/>
        </authorList>
    </citation>
    <scope>NUCLEOTIDE SEQUENCE</scope>
    <source>
        <tissue evidence="2">Leaves</tissue>
    </source>
</reference>
<keyword evidence="3" id="KW-1185">Reference proteome</keyword>
<protein>
    <recommendedName>
        <fullName evidence="4">Pentatricopeptide repeat-containing protein</fullName>
    </recommendedName>
</protein>
<evidence type="ECO:0000313" key="2">
    <source>
        <dbReference type="EMBL" id="KAF8762535.1"/>
    </source>
</evidence>
<comment type="caution">
    <text evidence="2">The sequence shown here is derived from an EMBL/GenBank/DDBJ whole genome shotgun (WGS) entry which is preliminary data.</text>
</comment>
<evidence type="ECO:0000256" key="1">
    <source>
        <dbReference type="ARBA" id="ARBA00007626"/>
    </source>
</evidence>
<gene>
    <name evidence="2" type="ORF">HU200_009355</name>
</gene>
<dbReference type="PANTHER" id="PTHR45717">
    <property type="entry name" value="OS12G0527900 PROTEIN"/>
    <property type="match status" value="1"/>
</dbReference>
<evidence type="ECO:0000313" key="3">
    <source>
        <dbReference type="Proteomes" id="UP000636709"/>
    </source>
</evidence>
<dbReference type="PANTHER" id="PTHR45717:SF13">
    <property type="entry name" value="OS02G0796400 PROTEIN"/>
    <property type="match status" value="1"/>
</dbReference>
<evidence type="ECO:0008006" key="4">
    <source>
        <dbReference type="Google" id="ProtNLM"/>
    </source>
</evidence>
<sequence length="153" mass="17193">MLEKGARPNYKTWEILTTGYVQSGQMDKATDAMKKGLSLLKNCHWRPPLELVEAIAKHLEEQGSAKDAYRYTKVLRRLSLTSLPIYKSLLRAYINAAIVPPNILAMIAKDQIIMDEEMDRLIILAGKIDITCSSTPRPSQGMQKARFALSDSL</sequence>
<dbReference type="OrthoDB" id="1146105at2759"/>
<dbReference type="EMBL" id="JACEFO010000631">
    <property type="protein sequence ID" value="KAF8762535.1"/>
    <property type="molecule type" value="Genomic_DNA"/>
</dbReference>
<name>A0A835FJZ4_9POAL</name>